<accession>A0A9X2ZI63</accession>
<keyword evidence="2" id="KW-1185">Reference proteome</keyword>
<sequence length="80" mass="9249">MLTFTNHDIKYTTNGNLFSFSRHANKFSNSFTQEISTKPTLYVSDFYQTKEGPIIRFTFVQISSTKMESKGHLPGNYTKQ</sequence>
<dbReference type="Proteomes" id="UP001151079">
    <property type="component" value="Unassembled WGS sequence"/>
</dbReference>
<proteinExistence type="predicted"/>
<organism evidence="1 2">
    <name type="scientific">Flavobacterium shii</name>
    <dbReference type="NCBI Taxonomy" id="2987687"/>
    <lineage>
        <taxon>Bacteria</taxon>
        <taxon>Pseudomonadati</taxon>
        <taxon>Bacteroidota</taxon>
        <taxon>Flavobacteriia</taxon>
        <taxon>Flavobacteriales</taxon>
        <taxon>Flavobacteriaceae</taxon>
        <taxon>Flavobacterium</taxon>
    </lineage>
</organism>
<gene>
    <name evidence="1" type="ORF">OIU83_21570</name>
</gene>
<dbReference type="EMBL" id="JAOZEW010000030">
    <property type="protein sequence ID" value="MCV9930262.1"/>
    <property type="molecule type" value="Genomic_DNA"/>
</dbReference>
<evidence type="ECO:0000313" key="2">
    <source>
        <dbReference type="Proteomes" id="UP001151079"/>
    </source>
</evidence>
<reference evidence="1" key="1">
    <citation type="submission" date="2022-10" db="EMBL/GenBank/DDBJ databases">
        <title>Two novel species of Flavobacterium.</title>
        <authorList>
            <person name="Liu Q."/>
            <person name="Xin Y.-H."/>
        </authorList>
    </citation>
    <scope>NUCLEOTIDE SEQUENCE</scope>
    <source>
        <strain evidence="1">LS1R49</strain>
    </source>
</reference>
<dbReference type="AlphaFoldDB" id="A0A9X2ZI63"/>
<protein>
    <submittedName>
        <fullName evidence="1">Uncharacterized protein</fullName>
    </submittedName>
</protein>
<name>A0A9X2ZI63_9FLAO</name>
<comment type="caution">
    <text evidence="1">The sequence shown here is derived from an EMBL/GenBank/DDBJ whole genome shotgun (WGS) entry which is preliminary data.</text>
</comment>
<evidence type="ECO:0000313" key="1">
    <source>
        <dbReference type="EMBL" id="MCV9930262.1"/>
    </source>
</evidence>